<evidence type="ECO:0000313" key="2">
    <source>
        <dbReference type="Proteomes" id="UP000015106"/>
    </source>
</evidence>
<reference evidence="1" key="3">
    <citation type="submission" date="2022-06" db="UniProtKB">
        <authorList>
            <consortium name="EnsemblPlants"/>
        </authorList>
    </citation>
    <scope>IDENTIFICATION</scope>
</reference>
<reference evidence="1" key="2">
    <citation type="submission" date="2018-03" db="EMBL/GenBank/DDBJ databases">
        <title>The Triticum urartu genome reveals the dynamic nature of wheat genome evolution.</title>
        <authorList>
            <person name="Ling H."/>
            <person name="Ma B."/>
            <person name="Shi X."/>
            <person name="Liu H."/>
            <person name="Dong L."/>
            <person name="Sun H."/>
            <person name="Cao Y."/>
            <person name="Gao Q."/>
            <person name="Zheng S."/>
            <person name="Li Y."/>
            <person name="Yu Y."/>
            <person name="Du H."/>
            <person name="Qi M."/>
            <person name="Li Y."/>
            <person name="Yu H."/>
            <person name="Cui Y."/>
            <person name="Wang N."/>
            <person name="Chen C."/>
            <person name="Wu H."/>
            <person name="Zhao Y."/>
            <person name="Zhang J."/>
            <person name="Li Y."/>
            <person name="Zhou W."/>
            <person name="Zhang B."/>
            <person name="Hu W."/>
            <person name="Eijk M."/>
            <person name="Tang J."/>
            <person name="Witsenboer H."/>
            <person name="Zhao S."/>
            <person name="Li Z."/>
            <person name="Zhang A."/>
            <person name="Wang D."/>
            <person name="Liang C."/>
        </authorList>
    </citation>
    <scope>NUCLEOTIDE SEQUENCE [LARGE SCALE GENOMIC DNA]</scope>
    <source>
        <strain evidence="1">cv. G1812</strain>
    </source>
</reference>
<dbReference type="Gramene" id="TuG1812G0700002911.01.T01">
    <property type="protein sequence ID" value="TuG1812G0700002911.01.T01"/>
    <property type="gene ID" value="TuG1812G0700002911.01"/>
</dbReference>
<sequence length="79" mass="8829">MMEVASQPRGEVTHLPCASFAHCAPCFPRPPYSQCLLVSLAFTDILGLLGAESRSPIIIRDEKKREAREEVLVEEEEVM</sequence>
<name>A0A8R7V7D1_TRIUA</name>
<reference evidence="2" key="1">
    <citation type="journal article" date="2013" name="Nature">
        <title>Draft genome of the wheat A-genome progenitor Triticum urartu.</title>
        <authorList>
            <person name="Ling H.Q."/>
            <person name="Zhao S."/>
            <person name="Liu D."/>
            <person name="Wang J."/>
            <person name="Sun H."/>
            <person name="Zhang C."/>
            <person name="Fan H."/>
            <person name="Li D."/>
            <person name="Dong L."/>
            <person name="Tao Y."/>
            <person name="Gao C."/>
            <person name="Wu H."/>
            <person name="Li Y."/>
            <person name="Cui Y."/>
            <person name="Guo X."/>
            <person name="Zheng S."/>
            <person name="Wang B."/>
            <person name="Yu K."/>
            <person name="Liang Q."/>
            <person name="Yang W."/>
            <person name="Lou X."/>
            <person name="Chen J."/>
            <person name="Feng M."/>
            <person name="Jian J."/>
            <person name="Zhang X."/>
            <person name="Luo G."/>
            <person name="Jiang Y."/>
            <person name="Liu J."/>
            <person name="Wang Z."/>
            <person name="Sha Y."/>
            <person name="Zhang B."/>
            <person name="Wu H."/>
            <person name="Tang D."/>
            <person name="Shen Q."/>
            <person name="Xue P."/>
            <person name="Zou S."/>
            <person name="Wang X."/>
            <person name="Liu X."/>
            <person name="Wang F."/>
            <person name="Yang Y."/>
            <person name="An X."/>
            <person name="Dong Z."/>
            <person name="Zhang K."/>
            <person name="Zhang X."/>
            <person name="Luo M.C."/>
            <person name="Dvorak J."/>
            <person name="Tong Y."/>
            <person name="Wang J."/>
            <person name="Yang H."/>
            <person name="Li Z."/>
            <person name="Wang D."/>
            <person name="Zhang A."/>
            <person name="Wang J."/>
        </authorList>
    </citation>
    <scope>NUCLEOTIDE SEQUENCE</scope>
    <source>
        <strain evidence="2">cv. G1812</strain>
    </source>
</reference>
<keyword evidence="2" id="KW-1185">Reference proteome</keyword>
<evidence type="ECO:0000313" key="1">
    <source>
        <dbReference type="EnsemblPlants" id="TuG1812G0700002911.01.T01"/>
    </source>
</evidence>
<organism evidence="1 2">
    <name type="scientific">Triticum urartu</name>
    <name type="common">Red wild einkorn</name>
    <name type="synonym">Crithodium urartu</name>
    <dbReference type="NCBI Taxonomy" id="4572"/>
    <lineage>
        <taxon>Eukaryota</taxon>
        <taxon>Viridiplantae</taxon>
        <taxon>Streptophyta</taxon>
        <taxon>Embryophyta</taxon>
        <taxon>Tracheophyta</taxon>
        <taxon>Spermatophyta</taxon>
        <taxon>Magnoliopsida</taxon>
        <taxon>Liliopsida</taxon>
        <taxon>Poales</taxon>
        <taxon>Poaceae</taxon>
        <taxon>BOP clade</taxon>
        <taxon>Pooideae</taxon>
        <taxon>Triticodae</taxon>
        <taxon>Triticeae</taxon>
        <taxon>Triticinae</taxon>
        <taxon>Triticum</taxon>
    </lineage>
</organism>
<dbReference type="AlphaFoldDB" id="A0A8R7V7D1"/>
<protein>
    <submittedName>
        <fullName evidence="1">Uncharacterized protein</fullName>
    </submittedName>
</protein>
<dbReference type="EnsemblPlants" id="TuG1812G0700002911.01.T01">
    <property type="protein sequence ID" value="TuG1812G0700002911.01.T01"/>
    <property type="gene ID" value="TuG1812G0700002911.01"/>
</dbReference>
<dbReference type="Proteomes" id="UP000015106">
    <property type="component" value="Chromosome 7"/>
</dbReference>
<accession>A0A8R7V7D1</accession>
<proteinExistence type="predicted"/>